<sequence>MLVEFLQALYTRRPFHTENQETYKTIACEMKKAAVAPQLFTLMKHTGSLEKAPDFFLRELRHAYELTVYQNLFLLSEEQRIRNCFESNKIEVIPLKGTRFAERVFGDFAARGTGDIDLLVRTSQMPSAIAYLQALGYTQDDEQAKDHFHLTFSKPLESSNESVCVELHWNLVKERTSRLRIEEFWHDAACLKGFIFNKELSVQHTFHAICLHGANHYMDSLKHVLDIVQMIEKFADEIDMDKLLQDARRDLHFTKVRFALSSAYRTFPHLQAIKPVQLDETSRFWKYVTTRNKSNEYPSFLYLVFFSAAKIWLHDRWSYRFRSIREWFSEQRSKRRTARAFYRRQGKPGAGPAELHK</sequence>
<name>A0A329MQQ2_9BACL</name>
<dbReference type="InterPro" id="IPR039498">
    <property type="entry name" value="NTP_transf_5"/>
</dbReference>
<accession>A0A329MQQ2</accession>
<evidence type="ECO:0000313" key="1">
    <source>
        <dbReference type="EMBL" id="RAV22104.1"/>
    </source>
</evidence>
<dbReference type="AlphaFoldDB" id="A0A329MQQ2"/>
<gene>
    <name evidence="1" type="ORF">DQG23_08710</name>
</gene>
<organism evidence="1 2">
    <name type="scientific">Paenibacillus contaminans</name>
    <dbReference type="NCBI Taxonomy" id="450362"/>
    <lineage>
        <taxon>Bacteria</taxon>
        <taxon>Bacillati</taxon>
        <taxon>Bacillota</taxon>
        <taxon>Bacilli</taxon>
        <taxon>Bacillales</taxon>
        <taxon>Paenibacillaceae</taxon>
        <taxon>Paenibacillus</taxon>
    </lineage>
</organism>
<keyword evidence="2" id="KW-1185">Reference proteome</keyword>
<proteinExistence type="predicted"/>
<evidence type="ECO:0000313" key="2">
    <source>
        <dbReference type="Proteomes" id="UP000250369"/>
    </source>
</evidence>
<comment type="caution">
    <text evidence="1">The sequence shown here is derived from an EMBL/GenBank/DDBJ whole genome shotgun (WGS) entry which is preliminary data.</text>
</comment>
<dbReference type="RefSeq" id="WP_113030413.1">
    <property type="nucleotide sequence ID" value="NZ_QMFB01000003.1"/>
</dbReference>
<dbReference type="OrthoDB" id="2659434at2"/>
<evidence type="ECO:0008006" key="3">
    <source>
        <dbReference type="Google" id="ProtNLM"/>
    </source>
</evidence>
<dbReference type="Pfam" id="PF14907">
    <property type="entry name" value="NTP_transf_5"/>
    <property type="match status" value="1"/>
</dbReference>
<dbReference type="EMBL" id="QMFB01000003">
    <property type="protein sequence ID" value="RAV22104.1"/>
    <property type="molecule type" value="Genomic_DNA"/>
</dbReference>
<protein>
    <recommendedName>
        <fullName evidence="3">Nucleotidyltransferase family protein</fullName>
    </recommendedName>
</protein>
<reference evidence="1 2" key="1">
    <citation type="journal article" date="2009" name="Int. J. Syst. Evol. Microbiol.">
        <title>Paenibacillus contaminans sp. nov., isolated from a contaminated laboratory plate.</title>
        <authorList>
            <person name="Chou J.H."/>
            <person name="Lee J.H."/>
            <person name="Lin M.C."/>
            <person name="Chang P.S."/>
            <person name="Arun A.B."/>
            <person name="Young C.C."/>
            <person name="Chen W.M."/>
        </authorList>
    </citation>
    <scope>NUCLEOTIDE SEQUENCE [LARGE SCALE GENOMIC DNA]</scope>
    <source>
        <strain evidence="1 2">CKOBP-6</strain>
    </source>
</reference>
<dbReference type="Proteomes" id="UP000250369">
    <property type="component" value="Unassembled WGS sequence"/>
</dbReference>